<keyword evidence="3" id="KW-1185">Reference proteome</keyword>
<dbReference type="AlphaFoldDB" id="A0A835XZE6"/>
<evidence type="ECO:0008006" key="4">
    <source>
        <dbReference type="Google" id="ProtNLM"/>
    </source>
</evidence>
<proteinExistence type="predicted"/>
<evidence type="ECO:0000256" key="1">
    <source>
        <dbReference type="SAM" id="Phobius"/>
    </source>
</evidence>
<dbReference type="EMBL" id="JAEHOE010000040">
    <property type="protein sequence ID" value="KAG2493083.1"/>
    <property type="molecule type" value="Genomic_DNA"/>
</dbReference>
<keyword evidence="1" id="KW-0472">Membrane</keyword>
<accession>A0A835XZE6</accession>
<evidence type="ECO:0000313" key="3">
    <source>
        <dbReference type="Proteomes" id="UP000612055"/>
    </source>
</evidence>
<feature type="transmembrane region" description="Helical" evidence="1">
    <location>
        <begin position="86"/>
        <end position="108"/>
    </location>
</feature>
<sequence>MAQKTSALGTPLLTDKGDVCCPADATHRTPYAAGHVDFKDFTSPTRKVLQQFDDNGEGRVGANVIQAVVSTLVTERLKSKIFKTGIVALGIFVLLLFCAVLGMSWAMVATVAKPGVQNTIQLSAEGHPFEIPAKASAATADTQGQVMHEVASSRRALGGIAMSCAGKSTTYVSNCRDAYVQCYGNQDTLTQAQTFLWYLSQCRSSCASGWSLVYSTNPVMGQNMGNIGLCEMNANSSAVYMWCC</sequence>
<name>A0A835XZE6_9CHLO</name>
<evidence type="ECO:0000313" key="2">
    <source>
        <dbReference type="EMBL" id="KAG2493083.1"/>
    </source>
</evidence>
<gene>
    <name evidence="2" type="ORF">HYH03_008746</name>
</gene>
<comment type="caution">
    <text evidence="2">The sequence shown here is derived from an EMBL/GenBank/DDBJ whole genome shotgun (WGS) entry which is preliminary data.</text>
</comment>
<keyword evidence="1" id="KW-0812">Transmembrane</keyword>
<keyword evidence="1" id="KW-1133">Transmembrane helix</keyword>
<organism evidence="2 3">
    <name type="scientific">Edaphochlamys debaryana</name>
    <dbReference type="NCBI Taxonomy" id="47281"/>
    <lineage>
        <taxon>Eukaryota</taxon>
        <taxon>Viridiplantae</taxon>
        <taxon>Chlorophyta</taxon>
        <taxon>core chlorophytes</taxon>
        <taxon>Chlorophyceae</taxon>
        <taxon>CS clade</taxon>
        <taxon>Chlamydomonadales</taxon>
        <taxon>Chlamydomonadales incertae sedis</taxon>
        <taxon>Edaphochlamys</taxon>
    </lineage>
</organism>
<dbReference type="Proteomes" id="UP000612055">
    <property type="component" value="Unassembled WGS sequence"/>
</dbReference>
<reference evidence="2" key="1">
    <citation type="journal article" date="2020" name="bioRxiv">
        <title>Comparative genomics of Chlamydomonas.</title>
        <authorList>
            <person name="Craig R.J."/>
            <person name="Hasan A.R."/>
            <person name="Ness R.W."/>
            <person name="Keightley P.D."/>
        </authorList>
    </citation>
    <scope>NUCLEOTIDE SEQUENCE</scope>
    <source>
        <strain evidence="2">CCAP 11/70</strain>
    </source>
</reference>
<protein>
    <recommendedName>
        <fullName evidence="4">EF-hand domain-containing protein</fullName>
    </recommendedName>
</protein>